<reference evidence="1" key="1">
    <citation type="submission" date="2021-10" db="EMBL/GenBank/DDBJ databases">
        <title>The complete genome sequence of Leeia sp. TBRC 13508.</title>
        <authorList>
            <person name="Charoenyingcharoen P."/>
            <person name="Yukphan P."/>
        </authorList>
    </citation>
    <scope>NUCLEOTIDE SEQUENCE</scope>
    <source>
        <strain evidence="1">TBRC 13508</strain>
    </source>
</reference>
<evidence type="ECO:0000313" key="2">
    <source>
        <dbReference type="Proteomes" id="UP001165395"/>
    </source>
</evidence>
<name>A0ABS8D799_9NEIS</name>
<dbReference type="CDD" id="cd08863">
    <property type="entry name" value="SRPBCC_DUF1857"/>
    <property type="match status" value="1"/>
</dbReference>
<dbReference type="SUPFAM" id="SSF55961">
    <property type="entry name" value="Bet v1-like"/>
    <property type="match status" value="1"/>
</dbReference>
<comment type="caution">
    <text evidence="1">The sequence shown here is derived from an EMBL/GenBank/DDBJ whole genome shotgun (WGS) entry which is preliminary data.</text>
</comment>
<protein>
    <submittedName>
        <fullName evidence="1">DUF1857 family protein</fullName>
    </submittedName>
</protein>
<dbReference type="InterPro" id="IPR015075">
    <property type="entry name" value="AtaL"/>
</dbReference>
<dbReference type="EMBL" id="JAJBZT010000005">
    <property type="protein sequence ID" value="MCB6184057.1"/>
    <property type="molecule type" value="Genomic_DNA"/>
</dbReference>
<proteinExistence type="predicted"/>
<dbReference type="Pfam" id="PF08982">
    <property type="entry name" value="AtaL"/>
    <property type="match status" value="1"/>
</dbReference>
<dbReference type="RefSeq" id="WP_227180833.1">
    <property type="nucleotide sequence ID" value="NZ_JAJBZT010000005.1"/>
</dbReference>
<dbReference type="Gene3D" id="3.30.530.20">
    <property type="match status" value="1"/>
</dbReference>
<dbReference type="InterPro" id="IPR023393">
    <property type="entry name" value="START-like_dom_sf"/>
</dbReference>
<gene>
    <name evidence="1" type="ORF">LIN78_10920</name>
</gene>
<accession>A0ABS8D799</accession>
<sequence>MKFEHIIEINDLANPMVTPLSVEQLWQGLMLRVESPQLFLPHMDEVLFLARGDNWLEREVVFGSMRVRDHIRMDPMVRIEFVTEPNEQHQGGTMSMQIEMPESNRLFVRFAYETGLSETETHNGVNVASYVKQAYQQHDIEMVKLIREMVEEGSLPTTTPTANRLQ</sequence>
<keyword evidence="2" id="KW-1185">Reference proteome</keyword>
<evidence type="ECO:0000313" key="1">
    <source>
        <dbReference type="EMBL" id="MCB6184057.1"/>
    </source>
</evidence>
<dbReference type="Proteomes" id="UP001165395">
    <property type="component" value="Unassembled WGS sequence"/>
</dbReference>
<organism evidence="1 2">
    <name type="scientific">Leeia speluncae</name>
    <dbReference type="NCBI Taxonomy" id="2884804"/>
    <lineage>
        <taxon>Bacteria</taxon>
        <taxon>Pseudomonadati</taxon>
        <taxon>Pseudomonadota</taxon>
        <taxon>Betaproteobacteria</taxon>
        <taxon>Neisseriales</taxon>
        <taxon>Leeiaceae</taxon>
        <taxon>Leeia</taxon>
    </lineage>
</organism>